<protein>
    <submittedName>
        <fullName evidence="2">Branched-chain amino acid transporter AzlD</fullName>
    </submittedName>
</protein>
<feature type="transmembrane region" description="Helical" evidence="1">
    <location>
        <begin position="69"/>
        <end position="97"/>
    </location>
</feature>
<dbReference type="EMBL" id="LAVO01000004">
    <property type="protein sequence ID" value="KOS11523.1"/>
    <property type="molecule type" value="Genomic_DNA"/>
</dbReference>
<dbReference type="Pfam" id="PF05437">
    <property type="entry name" value="AzlD"/>
    <property type="match status" value="1"/>
</dbReference>
<reference evidence="2" key="1">
    <citation type="submission" date="2015-04" db="EMBL/GenBank/DDBJ databases">
        <title>Complete genome sequence of Microbacterium chocolatum SIT 101, a bacterium enantioselectively hydrolyzing mesomeric diesters.</title>
        <authorList>
            <person name="Li X."/>
            <person name="Xu Y."/>
        </authorList>
    </citation>
    <scope>NUCLEOTIDE SEQUENCE [LARGE SCALE GENOMIC DNA]</scope>
    <source>
        <strain evidence="2">SIT 101</strain>
    </source>
</reference>
<sequence>MTLWNAILIAALGCVALKLLGYLVPTSWMEGPRASRTADLLTVALLAALVGVQAVGAGQAIVVDARIPALLVAAVLLLLRAPFLVVVAAAAATAALLRLAGLMV</sequence>
<evidence type="ECO:0000313" key="2">
    <source>
        <dbReference type="EMBL" id="KOS11523.1"/>
    </source>
</evidence>
<evidence type="ECO:0000313" key="3">
    <source>
        <dbReference type="Proteomes" id="UP000037737"/>
    </source>
</evidence>
<evidence type="ECO:0000256" key="1">
    <source>
        <dbReference type="SAM" id="Phobius"/>
    </source>
</evidence>
<dbReference type="KEGG" id="mcw:A8L33_12150"/>
<feature type="transmembrane region" description="Helical" evidence="1">
    <location>
        <begin position="40"/>
        <end position="63"/>
    </location>
</feature>
<keyword evidence="1" id="KW-1133">Transmembrane helix</keyword>
<keyword evidence="1" id="KW-0472">Membrane</keyword>
<accession>A0A0M9VLU5</accession>
<keyword evidence="1" id="KW-0812">Transmembrane</keyword>
<organism evidence="2 3">
    <name type="scientific">Microbacterium aurantiacum</name>
    <dbReference type="NCBI Taxonomy" id="162393"/>
    <lineage>
        <taxon>Bacteria</taxon>
        <taxon>Bacillati</taxon>
        <taxon>Actinomycetota</taxon>
        <taxon>Actinomycetes</taxon>
        <taxon>Micrococcales</taxon>
        <taxon>Microbacteriaceae</taxon>
        <taxon>Microbacterium</taxon>
    </lineage>
</organism>
<keyword evidence="3" id="KW-1185">Reference proteome</keyword>
<proteinExistence type="predicted"/>
<dbReference type="Proteomes" id="UP000037737">
    <property type="component" value="Unassembled WGS sequence"/>
</dbReference>
<dbReference type="InterPro" id="IPR008407">
    <property type="entry name" value="Brnchd-chn_aa_trnsp_AzlD"/>
</dbReference>
<feature type="transmembrane region" description="Helical" evidence="1">
    <location>
        <begin position="6"/>
        <end position="28"/>
    </location>
</feature>
<comment type="caution">
    <text evidence="2">The sequence shown here is derived from an EMBL/GenBank/DDBJ whole genome shotgun (WGS) entry which is preliminary data.</text>
</comment>
<name>A0A0M9VLU5_9MICO</name>
<dbReference type="AlphaFoldDB" id="A0A0M9VLU5"/>
<gene>
    <name evidence="2" type="ORF">XI38_04730</name>
</gene>
<dbReference type="PATRIC" id="fig|84292.3.peg.979"/>
<dbReference type="OrthoDB" id="3733498at2"/>